<dbReference type="Gene3D" id="3.30.70.360">
    <property type="match status" value="1"/>
</dbReference>
<dbReference type="Proteomes" id="UP001549019">
    <property type="component" value="Unassembled WGS sequence"/>
</dbReference>
<evidence type="ECO:0000256" key="7">
    <source>
        <dbReference type="ARBA" id="ARBA00023285"/>
    </source>
</evidence>
<evidence type="ECO:0000313" key="9">
    <source>
        <dbReference type="EMBL" id="MET3110727.1"/>
    </source>
</evidence>
<dbReference type="Pfam" id="PF01546">
    <property type="entry name" value="Peptidase_M20"/>
    <property type="match status" value="1"/>
</dbReference>
<comment type="cofactor">
    <cofactor evidence="2">
        <name>Zn(2+)</name>
        <dbReference type="ChEBI" id="CHEBI:29105"/>
    </cofactor>
</comment>
<dbReference type="GO" id="GO:0008777">
    <property type="term" value="F:acetylornithine deacetylase activity"/>
    <property type="evidence" value="ECO:0007669"/>
    <property type="project" value="UniProtKB-EC"/>
</dbReference>
<evidence type="ECO:0000256" key="1">
    <source>
        <dbReference type="ARBA" id="ARBA00001941"/>
    </source>
</evidence>
<comment type="caution">
    <text evidence="9">The sequence shown here is derived from an EMBL/GenBank/DDBJ whole genome shotgun (WGS) entry which is preliminary data.</text>
</comment>
<sequence length="418" mass="47195">MSFDERLEKAIDDLWDEELLFLKTLGSFDSTLGNEKGVQQFIENYLKDMDFETASFDVNNDEISNYKNHGIPVIDYKDRPVVVGSKKPEINDGKSLILQAHIDVVDAGPKSHWETEPYIPTVKDNKMYGRGILDMKGGLAANIFAVKALEKMNEPLHGEVQIQTVIEEEVTGNGALALLQAGYTADAALIPEPTQHRILTSQVGVIYLRVTVRGVGAHVEKADEAVNATMNAFKIIEALEKYREFINSQEKHEAFKHHPHPLNINIGKIQGGDWTSSVPVETTFEARIGCYPGTDPADIQKEVRDWIIEACEKDEWLKDNLPEIEFFGFKAHGFEMDIENDLYRILAESHKEVTGEKVENLSFTATTDVRAFDEFGIPVTCYGPLGNYMHAPNEYIDLDSLRYTTKVIAYFIKNWCNQ</sequence>
<dbReference type="InterPro" id="IPR010182">
    <property type="entry name" value="ArgE/DapE"/>
</dbReference>
<dbReference type="PANTHER" id="PTHR43808">
    <property type="entry name" value="ACETYLORNITHINE DEACETYLASE"/>
    <property type="match status" value="1"/>
</dbReference>
<evidence type="ECO:0000259" key="8">
    <source>
        <dbReference type="Pfam" id="PF07687"/>
    </source>
</evidence>
<evidence type="ECO:0000256" key="4">
    <source>
        <dbReference type="ARBA" id="ARBA00022723"/>
    </source>
</evidence>
<evidence type="ECO:0000313" key="10">
    <source>
        <dbReference type="Proteomes" id="UP001549019"/>
    </source>
</evidence>
<keyword evidence="7" id="KW-0170">Cobalt</keyword>
<evidence type="ECO:0000256" key="5">
    <source>
        <dbReference type="ARBA" id="ARBA00022801"/>
    </source>
</evidence>
<dbReference type="NCBIfam" id="TIGR01910">
    <property type="entry name" value="DapE-ArgE"/>
    <property type="match status" value="1"/>
</dbReference>
<dbReference type="EMBL" id="JBDZDV010000002">
    <property type="protein sequence ID" value="MET3110727.1"/>
    <property type="molecule type" value="Genomic_DNA"/>
</dbReference>
<protein>
    <submittedName>
        <fullName evidence="9">Acetylornithine deacetylase</fullName>
        <ecNumber evidence="9">3.5.1.16</ecNumber>
    </submittedName>
</protein>
<keyword evidence="4" id="KW-0479">Metal-binding</keyword>
<dbReference type="Pfam" id="PF07687">
    <property type="entry name" value="M20_dimer"/>
    <property type="match status" value="1"/>
</dbReference>
<reference evidence="9 10" key="1">
    <citation type="submission" date="2024-05" db="EMBL/GenBank/DDBJ databases">
        <title>Genomic Encyclopedia of Type Strains, Phase IV (KMG-IV): sequencing the most valuable type-strain genomes for metagenomic binning, comparative biology and taxonomic classification.</title>
        <authorList>
            <person name="Goeker M."/>
        </authorList>
    </citation>
    <scope>NUCLEOTIDE SEQUENCE [LARGE SCALE GENOMIC DNA]</scope>
    <source>
        <strain evidence="9 10">DSM 25286</strain>
    </source>
</reference>
<dbReference type="RefSeq" id="WP_230821600.1">
    <property type="nucleotide sequence ID" value="NZ_JAJNCU010000003.1"/>
</dbReference>
<keyword evidence="6" id="KW-0862">Zinc</keyword>
<dbReference type="Gene3D" id="3.40.630.10">
    <property type="entry name" value="Zn peptidases"/>
    <property type="match status" value="1"/>
</dbReference>
<dbReference type="InterPro" id="IPR050072">
    <property type="entry name" value="Peptidase_M20A"/>
</dbReference>
<dbReference type="PANTHER" id="PTHR43808:SF25">
    <property type="entry name" value="PEPTIDASE M20 DIMERISATION DOMAIN-CONTAINING PROTEIN"/>
    <property type="match status" value="1"/>
</dbReference>
<organism evidence="9 10">
    <name type="scientific">Salinicoccus halitifaciens</name>
    <dbReference type="NCBI Taxonomy" id="1073415"/>
    <lineage>
        <taxon>Bacteria</taxon>
        <taxon>Bacillati</taxon>
        <taxon>Bacillota</taxon>
        <taxon>Bacilli</taxon>
        <taxon>Bacillales</taxon>
        <taxon>Staphylococcaceae</taxon>
        <taxon>Salinicoccus</taxon>
    </lineage>
</organism>
<evidence type="ECO:0000256" key="3">
    <source>
        <dbReference type="ARBA" id="ARBA00006247"/>
    </source>
</evidence>
<dbReference type="SUPFAM" id="SSF53187">
    <property type="entry name" value="Zn-dependent exopeptidases"/>
    <property type="match status" value="1"/>
</dbReference>
<keyword evidence="10" id="KW-1185">Reference proteome</keyword>
<feature type="domain" description="Peptidase M20 dimerisation" evidence="8">
    <location>
        <begin position="201"/>
        <end position="314"/>
    </location>
</feature>
<comment type="cofactor">
    <cofactor evidence="1">
        <name>Co(2+)</name>
        <dbReference type="ChEBI" id="CHEBI:48828"/>
    </cofactor>
</comment>
<dbReference type="SUPFAM" id="SSF55031">
    <property type="entry name" value="Bacterial exopeptidase dimerisation domain"/>
    <property type="match status" value="1"/>
</dbReference>
<dbReference type="NCBIfam" id="NF005306">
    <property type="entry name" value="PRK06837.1"/>
    <property type="match status" value="1"/>
</dbReference>
<gene>
    <name evidence="9" type="ORF">ABHD89_001129</name>
</gene>
<proteinExistence type="inferred from homology"/>
<evidence type="ECO:0000256" key="2">
    <source>
        <dbReference type="ARBA" id="ARBA00001947"/>
    </source>
</evidence>
<dbReference type="InterPro" id="IPR011650">
    <property type="entry name" value="Peptidase_M20_dimer"/>
</dbReference>
<evidence type="ECO:0000256" key="6">
    <source>
        <dbReference type="ARBA" id="ARBA00022833"/>
    </source>
</evidence>
<dbReference type="InterPro" id="IPR002933">
    <property type="entry name" value="Peptidase_M20"/>
</dbReference>
<accession>A0ABV2E8H8</accession>
<dbReference type="InterPro" id="IPR036264">
    <property type="entry name" value="Bact_exopeptidase_dim_dom"/>
</dbReference>
<dbReference type="EC" id="3.5.1.16" evidence="9"/>
<keyword evidence="5 9" id="KW-0378">Hydrolase</keyword>
<comment type="similarity">
    <text evidence="3">Belongs to the peptidase M20A family.</text>
</comment>
<name>A0ABV2E8H8_9STAP</name>